<dbReference type="NCBIfam" id="TIGR03506">
    <property type="entry name" value="FlgEFG_subfam"/>
    <property type="match status" value="1"/>
</dbReference>
<feature type="domain" description="Flagellar basal-body/hook protein C-terminal" evidence="8">
    <location>
        <begin position="195"/>
        <end position="240"/>
    </location>
</feature>
<dbReference type="RefSeq" id="WP_341429066.1">
    <property type="nucleotide sequence ID" value="NZ_JBBUTG010000032.1"/>
</dbReference>
<dbReference type="InterPro" id="IPR001444">
    <property type="entry name" value="Flag_bb_rod_N"/>
</dbReference>
<dbReference type="PANTHER" id="PTHR30435">
    <property type="entry name" value="FLAGELLAR PROTEIN"/>
    <property type="match status" value="1"/>
</dbReference>
<dbReference type="Proteomes" id="UP001371218">
    <property type="component" value="Unassembled WGS sequence"/>
</dbReference>
<dbReference type="Pfam" id="PF22692">
    <property type="entry name" value="LlgE_F_G_D1"/>
    <property type="match status" value="1"/>
</dbReference>
<feature type="domain" description="Flagellar basal body rod protein N-terminal" evidence="7">
    <location>
        <begin position="5"/>
        <end position="35"/>
    </location>
</feature>
<evidence type="ECO:0000256" key="6">
    <source>
        <dbReference type="RuleBase" id="RU362116"/>
    </source>
</evidence>
<protein>
    <recommendedName>
        <fullName evidence="5 6">Flagellar basal-body rod protein FlgF</fullName>
    </recommendedName>
</protein>
<sequence length="246" mass="25731">MDRMIYLSMSGAKAAMQRQDVLAHNLANASTTGFREELAAFRAVPVRGDGASTRVYSLETTVGYKSDAGAVQPTGRNLDVAMKGNAWLSVQGLDGTEAYTRAGSLQVNAEGLLVTQSGLQVLSDSGPITAPTNAELQIAPDGTVSATVPGGRPQSIGKLKLATPETDNQLSRGADGLFRTANGDPLQADANARLQDGVLEGSNVSPVETMVAMISAARQFEHQMKLIQTSERQEQTAAKLLSANGG</sequence>
<feature type="domain" description="Flagellar hook protein FlgE/F/G-like D1" evidence="9">
    <location>
        <begin position="81"/>
        <end position="146"/>
    </location>
</feature>
<dbReference type="Pfam" id="PF06429">
    <property type="entry name" value="Flg_bbr_C"/>
    <property type="match status" value="1"/>
</dbReference>
<evidence type="ECO:0000256" key="4">
    <source>
        <dbReference type="ARBA" id="ARBA00038560"/>
    </source>
</evidence>
<keyword evidence="10" id="KW-0969">Cilium</keyword>
<comment type="subcellular location">
    <subcellularLocation>
        <location evidence="1 6">Bacterial flagellum basal body</location>
    </subcellularLocation>
</comment>
<evidence type="ECO:0000256" key="2">
    <source>
        <dbReference type="ARBA" id="ARBA00009677"/>
    </source>
</evidence>
<dbReference type="InterPro" id="IPR053967">
    <property type="entry name" value="LlgE_F_G-like_D1"/>
</dbReference>
<dbReference type="InterPro" id="IPR010930">
    <property type="entry name" value="Flg_bb/hook_C_dom"/>
</dbReference>
<keyword evidence="10" id="KW-0282">Flagellum</keyword>
<evidence type="ECO:0000259" key="9">
    <source>
        <dbReference type="Pfam" id="PF22692"/>
    </source>
</evidence>
<reference evidence="10 11" key="1">
    <citation type="submission" date="2024-04" db="EMBL/GenBank/DDBJ databases">
        <title>Novel species of the genus Ideonella isolated from streams.</title>
        <authorList>
            <person name="Lu H."/>
        </authorList>
    </citation>
    <scope>NUCLEOTIDE SEQUENCE [LARGE SCALE GENOMIC DNA]</scope>
    <source>
        <strain evidence="10 11">DXS29W</strain>
    </source>
</reference>
<dbReference type="PANTHER" id="PTHR30435:SF18">
    <property type="entry name" value="FLAGELLAR BASAL-BODY ROD PROTEIN FLGF"/>
    <property type="match status" value="1"/>
</dbReference>
<organism evidence="10 11">
    <name type="scientific">Ideonella lacteola</name>
    <dbReference type="NCBI Taxonomy" id="2984193"/>
    <lineage>
        <taxon>Bacteria</taxon>
        <taxon>Pseudomonadati</taxon>
        <taxon>Pseudomonadota</taxon>
        <taxon>Betaproteobacteria</taxon>
        <taxon>Burkholderiales</taxon>
        <taxon>Sphaerotilaceae</taxon>
        <taxon>Ideonella</taxon>
    </lineage>
</organism>
<evidence type="ECO:0000256" key="3">
    <source>
        <dbReference type="ARBA" id="ARBA00023143"/>
    </source>
</evidence>
<evidence type="ECO:0000256" key="1">
    <source>
        <dbReference type="ARBA" id="ARBA00004117"/>
    </source>
</evidence>
<gene>
    <name evidence="10" type="primary">flgF</name>
    <name evidence="10" type="ORF">AACH06_27800</name>
</gene>
<keyword evidence="3 6" id="KW-0975">Bacterial flagellum</keyword>
<evidence type="ECO:0000259" key="7">
    <source>
        <dbReference type="Pfam" id="PF00460"/>
    </source>
</evidence>
<dbReference type="EMBL" id="JBBUTG010000032">
    <property type="protein sequence ID" value="MEK8034638.1"/>
    <property type="molecule type" value="Genomic_DNA"/>
</dbReference>
<name>A0ABU9BYX2_9BURK</name>
<comment type="subunit">
    <text evidence="4 6">The basal body constitutes a major portion of the flagellar organelle and consists of five rings (E,L,P,S, and M) mounted on a central rod. The rod consists of about 26 subunits of FlgG in the distal portion, and FlgB, FlgC and FlgF are thought to build up the proximal portion of the rod with about 6 subunits each.</text>
</comment>
<keyword evidence="11" id="KW-1185">Reference proteome</keyword>
<comment type="similarity">
    <text evidence="2 6">Belongs to the flagella basal body rod proteins family.</text>
</comment>
<dbReference type="NCBIfam" id="NF009280">
    <property type="entry name" value="PRK12640.1"/>
    <property type="match status" value="1"/>
</dbReference>
<dbReference type="InterPro" id="IPR020013">
    <property type="entry name" value="Flagellar_FlgE/F/G"/>
</dbReference>
<evidence type="ECO:0000259" key="8">
    <source>
        <dbReference type="Pfam" id="PF06429"/>
    </source>
</evidence>
<evidence type="ECO:0000313" key="10">
    <source>
        <dbReference type="EMBL" id="MEK8034638.1"/>
    </source>
</evidence>
<dbReference type="Pfam" id="PF00460">
    <property type="entry name" value="Flg_bb_rod"/>
    <property type="match status" value="1"/>
</dbReference>
<dbReference type="InterPro" id="IPR012836">
    <property type="entry name" value="FlgF"/>
</dbReference>
<dbReference type="SUPFAM" id="SSF117143">
    <property type="entry name" value="Flagellar hook protein flgE"/>
    <property type="match status" value="1"/>
</dbReference>
<keyword evidence="10" id="KW-0966">Cell projection</keyword>
<accession>A0ABU9BYX2</accession>
<comment type="caution">
    <text evidence="10">The sequence shown here is derived from an EMBL/GenBank/DDBJ whole genome shotgun (WGS) entry which is preliminary data.</text>
</comment>
<dbReference type="NCBIfam" id="TIGR02490">
    <property type="entry name" value="flgF"/>
    <property type="match status" value="1"/>
</dbReference>
<evidence type="ECO:0000313" key="11">
    <source>
        <dbReference type="Proteomes" id="UP001371218"/>
    </source>
</evidence>
<proteinExistence type="inferred from homology"/>
<evidence type="ECO:0000256" key="5">
    <source>
        <dbReference type="ARBA" id="ARBA00040228"/>
    </source>
</evidence>
<dbReference type="InterPro" id="IPR037925">
    <property type="entry name" value="FlgE/F/G-like"/>
</dbReference>